<feature type="domain" description="E3 Ubiquitin ligase MUL1-like" evidence="13">
    <location>
        <begin position="105"/>
        <end position="254"/>
    </location>
</feature>
<dbReference type="Pfam" id="PF12483">
    <property type="entry name" value="GIDE"/>
    <property type="match status" value="1"/>
</dbReference>
<keyword evidence="5 12" id="KW-0812">Transmembrane</keyword>
<name>A0AAV6HIB2_9TELE</name>
<dbReference type="GO" id="GO:0061630">
    <property type="term" value="F:ubiquitin protein ligase activity"/>
    <property type="evidence" value="ECO:0007669"/>
    <property type="project" value="UniProtKB-EC"/>
</dbReference>
<evidence type="ECO:0000259" key="13">
    <source>
        <dbReference type="Pfam" id="PF12483"/>
    </source>
</evidence>
<keyword evidence="15" id="KW-1185">Reference proteome</keyword>
<evidence type="ECO:0000256" key="6">
    <source>
        <dbReference type="ARBA" id="ARBA00022723"/>
    </source>
</evidence>
<dbReference type="EMBL" id="JADWDJ010000001">
    <property type="protein sequence ID" value="KAG5286007.1"/>
    <property type="molecule type" value="Genomic_DNA"/>
</dbReference>
<evidence type="ECO:0000256" key="8">
    <source>
        <dbReference type="ARBA" id="ARBA00022786"/>
    </source>
</evidence>
<keyword evidence="9" id="KW-0862">Zinc</keyword>
<dbReference type="EC" id="2.3.2.27" evidence="3"/>
<sequence length="271" mass="30300">MSDTFATPFALLIGSSFAFSGLFYHLYQEKKKEIVKLKEIPKFQPDHHLLRILKASPQHRLQYVAVEGVVQPDGEPLASQFVPKCFGVVQKVIVQEDWKVWNNITQRWSNKTMDRKVNSNTVPFSLASLGAYYTDILVKVQSPLDSSEDFLELVHQQRKRAQTGLVDAVLQGVSGEKPVSQDVREEMLRVGTSLTAFGEVVLEYGDGVRIQPPRDGRTYVLSVGDHRSFIERHESTAGWWRALSAFCGITGSAVLAGMIYDGSKGRGGKRN</sequence>
<dbReference type="Proteomes" id="UP000823561">
    <property type="component" value="Chromosome 1"/>
</dbReference>
<reference evidence="14 15" key="1">
    <citation type="submission" date="2020-10" db="EMBL/GenBank/DDBJ databases">
        <title>Chromosome-scale genome assembly of the Allis shad, Alosa alosa.</title>
        <authorList>
            <person name="Margot Z."/>
            <person name="Christophe K."/>
            <person name="Cabau C."/>
            <person name="Louis A."/>
            <person name="Berthelot C."/>
            <person name="Parey E."/>
            <person name="Roest Crollius H."/>
            <person name="Montfort J."/>
            <person name="Robinson-Rechavi M."/>
            <person name="Bucao C."/>
            <person name="Bouchez O."/>
            <person name="Gislard M."/>
            <person name="Lluch J."/>
            <person name="Milhes M."/>
            <person name="Lampietro C."/>
            <person name="Lopez Roques C."/>
            <person name="Donnadieu C."/>
            <person name="Braasch I."/>
            <person name="Desvignes T."/>
            <person name="Postlethwait J."/>
            <person name="Bobe J."/>
            <person name="Guiguen Y."/>
        </authorList>
    </citation>
    <scope>NUCLEOTIDE SEQUENCE [LARGE SCALE GENOMIC DNA]</scope>
    <source>
        <strain evidence="14">M-15738</strain>
        <tissue evidence="14">Blood</tissue>
    </source>
</reference>
<feature type="transmembrane region" description="Helical" evidence="12">
    <location>
        <begin position="6"/>
        <end position="27"/>
    </location>
</feature>
<comment type="catalytic activity">
    <reaction evidence="1">
        <text>S-ubiquitinyl-[E2 ubiquitin-conjugating enzyme]-L-cysteine + [acceptor protein]-L-lysine = [E2 ubiquitin-conjugating enzyme]-L-cysteine + N(6)-ubiquitinyl-[acceptor protein]-L-lysine.</text>
        <dbReference type="EC" id="2.3.2.27"/>
    </reaction>
</comment>
<evidence type="ECO:0000256" key="7">
    <source>
        <dbReference type="ARBA" id="ARBA00022771"/>
    </source>
</evidence>
<dbReference type="GO" id="GO:0008270">
    <property type="term" value="F:zinc ion binding"/>
    <property type="evidence" value="ECO:0007669"/>
    <property type="project" value="UniProtKB-KW"/>
</dbReference>
<keyword evidence="7" id="KW-0863">Zinc-finger</keyword>
<dbReference type="InterPro" id="IPR022170">
    <property type="entry name" value="MUL1-like"/>
</dbReference>
<evidence type="ECO:0000313" key="14">
    <source>
        <dbReference type="EMBL" id="KAG5286007.1"/>
    </source>
</evidence>
<keyword evidence="4" id="KW-0808">Transferase</keyword>
<evidence type="ECO:0000256" key="1">
    <source>
        <dbReference type="ARBA" id="ARBA00000900"/>
    </source>
</evidence>
<evidence type="ECO:0000256" key="3">
    <source>
        <dbReference type="ARBA" id="ARBA00012483"/>
    </source>
</evidence>
<protein>
    <recommendedName>
        <fullName evidence="3">RING-type E3 ubiquitin transferase</fullName>
        <ecNumber evidence="3">2.3.2.27</ecNumber>
    </recommendedName>
</protein>
<evidence type="ECO:0000256" key="5">
    <source>
        <dbReference type="ARBA" id="ARBA00022692"/>
    </source>
</evidence>
<feature type="transmembrane region" description="Helical" evidence="12">
    <location>
        <begin position="239"/>
        <end position="260"/>
    </location>
</feature>
<evidence type="ECO:0000256" key="11">
    <source>
        <dbReference type="ARBA" id="ARBA00023136"/>
    </source>
</evidence>
<keyword evidence="8" id="KW-0833">Ubl conjugation pathway</keyword>
<comment type="subcellular location">
    <subcellularLocation>
        <location evidence="2">Membrane</location>
        <topology evidence="2">Multi-pass membrane protein</topology>
    </subcellularLocation>
</comment>
<evidence type="ECO:0000313" key="15">
    <source>
        <dbReference type="Proteomes" id="UP000823561"/>
    </source>
</evidence>
<keyword evidence="11 12" id="KW-0472">Membrane</keyword>
<evidence type="ECO:0000256" key="10">
    <source>
        <dbReference type="ARBA" id="ARBA00022989"/>
    </source>
</evidence>
<dbReference type="PANTHER" id="PTHR12183">
    <property type="entry name" value="MITOCHONDRIAL UBIQUITIN LIGASE ACTIVATOR OF NFKB 1"/>
    <property type="match status" value="1"/>
</dbReference>
<evidence type="ECO:0000256" key="12">
    <source>
        <dbReference type="SAM" id="Phobius"/>
    </source>
</evidence>
<accession>A0AAV6HIB2</accession>
<dbReference type="PANTHER" id="PTHR12183:SF36">
    <property type="entry name" value="RING-TYPE E3 UBIQUITIN TRANSFERASE"/>
    <property type="match status" value="1"/>
</dbReference>
<gene>
    <name evidence="14" type="ORF">AALO_G00009950</name>
</gene>
<proteinExistence type="predicted"/>
<comment type="caution">
    <text evidence="14">The sequence shown here is derived from an EMBL/GenBank/DDBJ whole genome shotgun (WGS) entry which is preliminary data.</text>
</comment>
<dbReference type="GO" id="GO:0016020">
    <property type="term" value="C:membrane"/>
    <property type="evidence" value="ECO:0007669"/>
    <property type="project" value="UniProtKB-SubCell"/>
</dbReference>
<evidence type="ECO:0000256" key="9">
    <source>
        <dbReference type="ARBA" id="ARBA00022833"/>
    </source>
</evidence>
<keyword evidence="6" id="KW-0479">Metal-binding</keyword>
<dbReference type="InterPro" id="IPR051652">
    <property type="entry name" value="MDM2_MDM4_MUL1"/>
</dbReference>
<evidence type="ECO:0000256" key="4">
    <source>
        <dbReference type="ARBA" id="ARBA00022679"/>
    </source>
</evidence>
<keyword evidence="10 12" id="KW-1133">Transmembrane helix</keyword>
<dbReference type="GO" id="GO:0016567">
    <property type="term" value="P:protein ubiquitination"/>
    <property type="evidence" value="ECO:0007669"/>
    <property type="project" value="InterPro"/>
</dbReference>
<dbReference type="AlphaFoldDB" id="A0AAV6HIB2"/>
<organism evidence="14 15">
    <name type="scientific">Alosa alosa</name>
    <name type="common">allis shad</name>
    <dbReference type="NCBI Taxonomy" id="278164"/>
    <lineage>
        <taxon>Eukaryota</taxon>
        <taxon>Metazoa</taxon>
        <taxon>Chordata</taxon>
        <taxon>Craniata</taxon>
        <taxon>Vertebrata</taxon>
        <taxon>Euteleostomi</taxon>
        <taxon>Actinopterygii</taxon>
        <taxon>Neopterygii</taxon>
        <taxon>Teleostei</taxon>
        <taxon>Clupei</taxon>
        <taxon>Clupeiformes</taxon>
        <taxon>Clupeoidei</taxon>
        <taxon>Clupeidae</taxon>
        <taxon>Alosa</taxon>
    </lineage>
</organism>
<evidence type="ECO:0000256" key="2">
    <source>
        <dbReference type="ARBA" id="ARBA00004141"/>
    </source>
</evidence>